<dbReference type="RefSeq" id="WP_173919746.1">
    <property type="nucleotide sequence ID" value="NZ_CADCXY010000001.1"/>
</dbReference>
<keyword evidence="2 4" id="KW-0012">Acyltransferase</keyword>
<dbReference type="PANTHER" id="PTHR42919:SF8">
    <property type="entry name" value="N-ALPHA-ACETYLTRANSFERASE 50"/>
    <property type="match status" value="1"/>
</dbReference>
<proteinExistence type="predicted"/>
<dbReference type="Gene3D" id="3.40.630.30">
    <property type="match status" value="1"/>
</dbReference>
<dbReference type="SUPFAM" id="SSF55729">
    <property type="entry name" value="Acyl-CoA N-acyltransferases (Nat)"/>
    <property type="match status" value="1"/>
</dbReference>
<keyword evidence="1 4" id="KW-0808">Transferase</keyword>
<dbReference type="GO" id="GO:0016747">
    <property type="term" value="F:acyltransferase activity, transferring groups other than amino-acyl groups"/>
    <property type="evidence" value="ECO:0007669"/>
    <property type="project" value="InterPro"/>
</dbReference>
<reference evidence="4 5" key="1">
    <citation type="submission" date="2020-02" db="EMBL/GenBank/DDBJ databases">
        <authorList>
            <person name="Rodrigo-Torres L."/>
            <person name="Arahal R. D."/>
            <person name="Lucena T."/>
        </authorList>
    </citation>
    <scope>NUCLEOTIDE SEQUENCE [LARGE SCALE GENOMIC DNA]</scope>
    <source>
        <strain evidence="4 5">CECT 9734</strain>
    </source>
</reference>
<dbReference type="PANTHER" id="PTHR42919">
    <property type="entry name" value="N-ALPHA-ACETYLTRANSFERASE"/>
    <property type="match status" value="1"/>
</dbReference>
<feature type="domain" description="N-acetyltransferase" evidence="3">
    <location>
        <begin position="1"/>
        <end position="154"/>
    </location>
</feature>
<name>A0A6S6WIK1_9GAMM</name>
<organism evidence="4 5">
    <name type="scientific">Pseudidiomarina piscicola</name>
    <dbReference type="NCBI Taxonomy" id="2614830"/>
    <lineage>
        <taxon>Bacteria</taxon>
        <taxon>Pseudomonadati</taxon>
        <taxon>Pseudomonadota</taxon>
        <taxon>Gammaproteobacteria</taxon>
        <taxon>Alteromonadales</taxon>
        <taxon>Idiomarinaceae</taxon>
        <taxon>Pseudidiomarina</taxon>
    </lineage>
</organism>
<dbReference type="EC" id="2.3.1.128" evidence="4"/>
<evidence type="ECO:0000313" key="4">
    <source>
        <dbReference type="EMBL" id="CAB0150178.1"/>
    </source>
</evidence>
<evidence type="ECO:0000256" key="2">
    <source>
        <dbReference type="ARBA" id="ARBA00023315"/>
    </source>
</evidence>
<protein>
    <submittedName>
        <fullName evidence="4">Ribosomal-protein-alanine acetyltransferase</fullName>
        <ecNumber evidence="4">2.3.1.128</ecNumber>
    </submittedName>
</protein>
<evidence type="ECO:0000256" key="1">
    <source>
        <dbReference type="ARBA" id="ARBA00022679"/>
    </source>
</evidence>
<dbReference type="InterPro" id="IPR051556">
    <property type="entry name" value="N-term/lysine_N-AcTrnsfr"/>
</dbReference>
<evidence type="ECO:0000313" key="5">
    <source>
        <dbReference type="Proteomes" id="UP000481517"/>
    </source>
</evidence>
<dbReference type="Pfam" id="PF00583">
    <property type="entry name" value="Acetyltransf_1"/>
    <property type="match status" value="1"/>
</dbReference>
<sequence>MSINSSKWSFGAAKAEHLAALTTIETEHYASEGYPEPLFYQALHQWPELLQVAYCNDQPAAYIMGAPATEHDTVWLMSVLVSNDYRGQGVGKKLMKHWLGCVEKLTFSTIKLTVDPTNTQAIQLYQALDFVELDLQKDYLGPGQHRLLMQRQALT</sequence>
<dbReference type="InterPro" id="IPR016181">
    <property type="entry name" value="Acyl_CoA_acyltransferase"/>
</dbReference>
<dbReference type="AlphaFoldDB" id="A0A6S6WIK1"/>
<dbReference type="InterPro" id="IPR000182">
    <property type="entry name" value="GNAT_dom"/>
</dbReference>
<keyword evidence="5" id="KW-1185">Reference proteome</keyword>
<gene>
    <name evidence="4" type="primary">rimI_1</name>
    <name evidence="4" type="ORF">PSI9734_00744</name>
</gene>
<dbReference type="EMBL" id="CADCXY010000001">
    <property type="protein sequence ID" value="CAB0150178.1"/>
    <property type="molecule type" value="Genomic_DNA"/>
</dbReference>
<accession>A0A6S6WIK1</accession>
<dbReference type="Proteomes" id="UP000481517">
    <property type="component" value="Unassembled WGS sequence"/>
</dbReference>
<evidence type="ECO:0000259" key="3">
    <source>
        <dbReference type="PROSITE" id="PS51186"/>
    </source>
</evidence>
<dbReference type="PROSITE" id="PS51186">
    <property type="entry name" value="GNAT"/>
    <property type="match status" value="1"/>
</dbReference>
<dbReference type="CDD" id="cd04301">
    <property type="entry name" value="NAT_SF"/>
    <property type="match status" value="1"/>
</dbReference>